<dbReference type="AlphaFoldDB" id="A0A2H0NCN4"/>
<dbReference type="PROSITE" id="PS00065">
    <property type="entry name" value="D_2_HYDROXYACID_DH_1"/>
    <property type="match status" value="1"/>
</dbReference>
<comment type="caution">
    <text evidence="7">The sequence shown here is derived from an EMBL/GenBank/DDBJ whole genome shotgun (WGS) entry which is preliminary data.</text>
</comment>
<sequence length="339" mass="38474">MNITFLEVKQWEETYLREKLGKIKNVSLNFFSKPSSQKVLKKIKATDILGVFIYSNINQAALAALPNLKFIATMSTGFDHLDLKACQARKITISNVPFYGENTVAEHTFALILALSRRLFPSVENARKYQFDLSDINLRGHDLKDKTIGIVGFGHIGQRVAKIAKGFEMKVIAFDPHKDQRLAKKLDIKYVSFEYLLGYSDIISLHAPYNKKTHHLINKNNIKLIHKGTCLINTARGGLVETQALVTALKKKIITCAGLDVLEEEHFIKEEKELLAKPFQEKTQDFKTILQGHLLIQDPRVLVTPHNAFNSVEALQRILDTTIDNIKGYLNHKIINQVK</sequence>
<comment type="similarity">
    <text evidence="1 4">Belongs to the D-isomer specific 2-hydroxyacid dehydrogenase family.</text>
</comment>
<dbReference type="PROSITE" id="PS00670">
    <property type="entry name" value="D_2_HYDROXYACID_DH_2"/>
    <property type="match status" value="1"/>
</dbReference>
<dbReference type="SUPFAM" id="SSF51735">
    <property type="entry name" value="NAD(P)-binding Rossmann-fold domains"/>
    <property type="match status" value="1"/>
</dbReference>
<accession>A0A2H0NCN4</accession>
<reference evidence="7 8" key="1">
    <citation type="submission" date="2017-09" db="EMBL/GenBank/DDBJ databases">
        <title>Depth-based differentiation of microbial function through sediment-hosted aquifers and enrichment of novel symbionts in the deep terrestrial subsurface.</title>
        <authorList>
            <person name="Probst A.J."/>
            <person name="Ladd B."/>
            <person name="Jarett J.K."/>
            <person name="Geller-Mcgrath D.E."/>
            <person name="Sieber C.M."/>
            <person name="Emerson J.B."/>
            <person name="Anantharaman K."/>
            <person name="Thomas B.C."/>
            <person name="Malmstrom R."/>
            <person name="Stieglmeier M."/>
            <person name="Klingl A."/>
            <person name="Woyke T."/>
            <person name="Ryan C.M."/>
            <person name="Banfield J.F."/>
        </authorList>
    </citation>
    <scope>NUCLEOTIDE SEQUENCE [LARGE SCALE GENOMIC DNA]</scope>
    <source>
        <strain evidence="7">CG11_big_fil_rev_8_21_14_0_20_36_20</strain>
    </source>
</reference>
<evidence type="ECO:0000256" key="2">
    <source>
        <dbReference type="ARBA" id="ARBA00023002"/>
    </source>
</evidence>
<dbReference type="InterPro" id="IPR029752">
    <property type="entry name" value="D-isomer_DH_CS1"/>
</dbReference>
<evidence type="ECO:0000259" key="6">
    <source>
        <dbReference type="Pfam" id="PF02826"/>
    </source>
</evidence>
<dbReference type="InterPro" id="IPR006140">
    <property type="entry name" value="D-isomer_DH_NAD-bd"/>
</dbReference>
<name>A0A2H0NCN4_9BACT</name>
<dbReference type="Proteomes" id="UP000230564">
    <property type="component" value="Unassembled WGS sequence"/>
</dbReference>
<dbReference type="InterPro" id="IPR058205">
    <property type="entry name" value="D-LDH-like"/>
</dbReference>
<evidence type="ECO:0000256" key="1">
    <source>
        <dbReference type="ARBA" id="ARBA00005854"/>
    </source>
</evidence>
<dbReference type="Pfam" id="PF02826">
    <property type="entry name" value="2-Hacid_dh_C"/>
    <property type="match status" value="1"/>
</dbReference>
<evidence type="ECO:0000313" key="7">
    <source>
        <dbReference type="EMBL" id="PIR06624.1"/>
    </source>
</evidence>
<evidence type="ECO:0000256" key="4">
    <source>
        <dbReference type="RuleBase" id="RU003719"/>
    </source>
</evidence>
<dbReference type="InterPro" id="IPR006139">
    <property type="entry name" value="D-isomer_2_OHA_DH_cat_dom"/>
</dbReference>
<proteinExistence type="inferred from homology"/>
<protein>
    <submittedName>
        <fullName evidence="7">Hydroxyacid dehydrogenase</fullName>
    </submittedName>
</protein>
<evidence type="ECO:0000313" key="8">
    <source>
        <dbReference type="Proteomes" id="UP000230564"/>
    </source>
</evidence>
<feature type="domain" description="D-isomer specific 2-hydroxyacid dehydrogenase NAD-binding" evidence="6">
    <location>
        <begin position="109"/>
        <end position="308"/>
    </location>
</feature>
<dbReference type="PANTHER" id="PTHR43026:SF1">
    <property type="entry name" value="2-HYDROXYACID DEHYDROGENASE HOMOLOG 1-RELATED"/>
    <property type="match status" value="1"/>
</dbReference>
<dbReference type="Gene3D" id="3.40.50.720">
    <property type="entry name" value="NAD(P)-binding Rossmann-like Domain"/>
    <property type="match status" value="2"/>
</dbReference>
<evidence type="ECO:0000259" key="5">
    <source>
        <dbReference type="Pfam" id="PF00389"/>
    </source>
</evidence>
<dbReference type="Pfam" id="PF00389">
    <property type="entry name" value="2-Hacid_dh"/>
    <property type="match status" value="1"/>
</dbReference>
<gene>
    <name evidence="7" type="ORF">COV55_03025</name>
</gene>
<dbReference type="EMBL" id="PCWQ01000012">
    <property type="protein sequence ID" value="PIR06624.1"/>
    <property type="molecule type" value="Genomic_DNA"/>
</dbReference>
<keyword evidence="3" id="KW-0520">NAD</keyword>
<organism evidence="7 8">
    <name type="scientific">Candidatus Komeilibacteria bacterium CG11_big_fil_rev_8_21_14_0_20_36_20</name>
    <dbReference type="NCBI Taxonomy" id="1974477"/>
    <lineage>
        <taxon>Bacteria</taxon>
        <taxon>Candidatus Komeiliibacteriota</taxon>
    </lineage>
</organism>
<dbReference type="InterPro" id="IPR036291">
    <property type="entry name" value="NAD(P)-bd_dom_sf"/>
</dbReference>
<dbReference type="SUPFAM" id="SSF52283">
    <property type="entry name" value="Formate/glycerate dehydrogenase catalytic domain-like"/>
    <property type="match status" value="1"/>
</dbReference>
<keyword evidence="2 4" id="KW-0560">Oxidoreductase</keyword>
<dbReference type="GO" id="GO:0008720">
    <property type="term" value="F:D-lactate dehydrogenase (NAD+) activity"/>
    <property type="evidence" value="ECO:0007669"/>
    <property type="project" value="TreeGrafter"/>
</dbReference>
<feature type="domain" description="D-isomer specific 2-hydroxyacid dehydrogenase catalytic" evidence="5">
    <location>
        <begin position="14"/>
        <end position="334"/>
    </location>
</feature>
<dbReference type="InterPro" id="IPR029753">
    <property type="entry name" value="D-isomer_DH_CS"/>
</dbReference>
<dbReference type="GO" id="GO:0051287">
    <property type="term" value="F:NAD binding"/>
    <property type="evidence" value="ECO:0007669"/>
    <property type="project" value="InterPro"/>
</dbReference>
<evidence type="ECO:0000256" key="3">
    <source>
        <dbReference type="ARBA" id="ARBA00023027"/>
    </source>
</evidence>
<dbReference type="PANTHER" id="PTHR43026">
    <property type="entry name" value="2-HYDROXYACID DEHYDROGENASE HOMOLOG 1-RELATED"/>
    <property type="match status" value="1"/>
</dbReference>